<dbReference type="GO" id="GO:0009002">
    <property type="term" value="F:serine-type D-Ala-D-Ala carboxypeptidase activity"/>
    <property type="evidence" value="ECO:0007669"/>
    <property type="project" value="InterPro"/>
</dbReference>
<reference evidence="8 9" key="1">
    <citation type="submission" date="2015-12" db="EMBL/GenBank/DDBJ databases">
        <title>Complete genome of Roseateles depolymerans KCTC 42856.</title>
        <authorList>
            <person name="Kim K.M."/>
        </authorList>
    </citation>
    <scope>NUCLEOTIDE SEQUENCE [LARGE SCALE GENOMIC DNA]</scope>
    <source>
        <strain evidence="8 9">KCTC 42856</strain>
    </source>
</reference>
<dbReference type="GO" id="GO:0006508">
    <property type="term" value="P:proteolysis"/>
    <property type="evidence" value="ECO:0007669"/>
    <property type="project" value="InterPro"/>
</dbReference>
<dbReference type="InterPro" id="IPR018044">
    <property type="entry name" value="Peptidase_S11"/>
</dbReference>
<organism evidence="8 9">
    <name type="scientific">Roseateles depolymerans</name>
    <dbReference type="NCBI Taxonomy" id="76731"/>
    <lineage>
        <taxon>Bacteria</taxon>
        <taxon>Pseudomonadati</taxon>
        <taxon>Pseudomonadota</taxon>
        <taxon>Betaproteobacteria</taxon>
        <taxon>Burkholderiales</taxon>
        <taxon>Sphaerotilaceae</taxon>
        <taxon>Roseateles</taxon>
    </lineage>
</organism>
<comment type="similarity">
    <text evidence="1 7">Belongs to the peptidase S11 family.</text>
</comment>
<dbReference type="InterPro" id="IPR001967">
    <property type="entry name" value="Peptidase_S11_N"/>
</dbReference>
<protein>
    <submittedName>
        <fullName evidence="8">D-alanyl-D-alanine endopeptidase PbpG</fullName>
    </submittedName>
</protein>
<accession>A0A0U3MGF7</accession>
<evidence type="ECO:0000256" key="7">
    <source>
        <dbReference type="RuleBase" id="RU004016"/>
    </source>
</evidence>
<proteinExistence type="inferred from homology"/>
<evidence type="ECO:0000256" key="1">
    <source>
        <dbReference type="ARBA" id="ARBA00007164"/>
    </source>
</evidence>
<dbReference type="EMBL" id="CP013729">
    <property type="protein sequence ID" value="ALV07481.1"/>
    <property type="molecule type" value="Genomic_DNA"/>
</dbReference>
<evidence type="ECO:0000256" key="5">
    <source>
        <dbReference type="ARBA" id="ARBA00022984"/>
    </source>
</evidence>
<sequence>MPLPSLRSRSGLTLAALSALPIGLVVWAVAHGLGHGPRAPRMVTEVIPTPGSATALANAGQQAVTPLPASRRSAVGQDATDKPWIASGTVGETLAAAESAADAVAVSRADGDTPAGTGTDGAAARTVALSTGPNPGAAVAEAAADMRSATRFTTTPSDGGPMDALPVHARHMIVMDDNGQVLASKEPDAVVPIASLTKLMTAMVVLDARQNPQEALTIDDEDVDRLKHSASRVRVGARLTRADALEMALIASENRAASALARNFPGGLPAFESAMQAKIRALGLTHTALSDPTGLSPANLSTAKEVARIAMAASRYPEIVRITSVKSSTVEVNGRDQELRNTNHLVGAKGWDIRLSKTGFTNEAGRCLVMRLKQGARTLTVVLLDTDGSAQRLQDAALIRRTLAGEPAPAERAVPARKHHKVKLS</sequence>
<dbReference type="PANTHER" id="PTHR21581">
    <property type="entry name" value="D-ALANYL-D-ALANINE CARBOXYPEPTIDASE"/>
    <property type="match status" value="1"/>
</dbReference>
<dbReference type="RefSeq" id="WP_116001364.1">
    <property type="nucleotide sequence ID" value="NZ_CP013729.1"/>
</dbReference>
<dbReference type="PANTHER" id="PTHR21581:SF26">
    <property type="entry name" value="D-ALANYL-D-ALANINE ENDOPEPTIDASE"/>
    <property type="match status" value="1"/>
</dbReference>
<keyword evidence="6" id="KW-0961">Cell wall biogenesis/degradation</keyword>
<evidence type="ECO:0000256" key="6">
    <source>
        <dbReference type="ARBA" id="ARBA00023316"/>
    </source>
</evidence>
<evidence type="ECO:0000313" key="9">
    <source>
        <dbReference type="Proteomes" id="UP000060699"/>
    </source>
</evidence>
<keyword evidence="9" id="KW-1185">Reference proteome</keyword>
<dbReference type="Gene3D" id="3.40.710.10">
    <property type="entry name" value="DD-peptidase/beta-lactamase superfamily"/>
    <property type="match status" value="1"/>
</dbReference>
<dbReference type="KEGG" id="rdp:RD2015_3020"/>
<keyword evidence="2" id="KW-0732">Signal</keyword>
<dbReference type="PRINTS" id="PR00725">
    <property type="entry name" value="DADACBPTASE1"/>
</dbReference>
<keyword evidence="3" id="KW-0378">Hydrolase</keyword>
<name>A0A0U3MGF7_9BURK</name>
<dbReference type="AlphaFoldDB" id="A0A0U3MGF7"/>
<gene>
    <name evidence="8" type="ORF">RD2015_3020</name>
</gene>
<keyword evidence="5" id="KW-0573">Peptidoglycan synthesis</keyword>
<dbReference type="Pfam" id="PF00768">
    <property type="entry name" value="Peptidase_S11"/>
    <property type="match status" value="1"/>
</dbReference>
<evidence type="ECO:0000313" key="8">
    <source>
        <dbReference type="EMBL" id="ALV07481.1"/>
    </source>
</evidence>
<dbReference type="PATRIC" id="fig|76731.3.peg.3093"/>
<evidence type="ECO:0000256" key="2">
    <source>
        <dbReference type="ARBA" id="ARBA00022729"/>
    </source>
</evidence>
<dbReference type="STRING" id="76731.RD2015_3020"/>
<evidence type="ECO:0000256" key="4">
    <source>
        <dbReference type="ARBA" id="ARBA00022960"/>
    </source>
</evidence>
<evidence type="ECO:0000256" key="3">
    <source>
        <dbReference type="ARBA" id="ARBA00022801"/>
    </source>
</evidence>
<dbReference type="SUPFAM" id="SSF56601">
    <property type="entry name" value="beta-lactamase/transpeptidase-like"/>
    <property type="match status" value="1"/>
</dbReference>
<dbReference type="Proteomes" id="UP000060699">
    <property type="component" value="Chromosome"/>
</dbReference>
<dbReference type="GO" id="GO:0008360">
    <property type="term" value="P:regulation of cell shape"/>
    <property type="evidence" value="ECO:0007669"/>
    <property type="project" value="UniProtKB-KW"/>
</dbReference>
<dbReference type="GO" id="GO:0071555">
    <property type="term" value="P:cell wall organization"/>
    <property type="evidence" value="ECO:0007669"/>
    <property type="project" value="UniProtKB-KW"/>
</dbReference>
<dbReference type="GO" id="GO:0009252">
    <property type="term" value="P:peptidoglycan biosynthetic process"/>
    <property type="evidence" value="ECO:0007669"/>
    <property type="project" value="UniProtKB-KW"/>
</dbReference>
<keyword evidence="4" id="KW-0133">Cell shape</keyword>
<dbReference type="InterPro" id="IPR012338">
    <property type="entry name" value="Beta-lactam/transpept-like"/>
</dbReference>